<protein>
    <submittedName>
        <fullName evidence="3">Tripartite tricarboxylate transporter substrate binding protein</fullName>
    </submittedName>
</protein>
<dbReference type="SUPFAM" id="SSF53850">
    <property type="entry name" value="Periplasmic binding protein-like II"/>
    <property type="match status" value="1"/>
</dbReference>
<keyword evidence="4" id="KW-1185">Reference proteome</keyword>
<organism evidence="3 4">
    <name type="scientific">Zwartia hollandica</name>
    <dbReference type="NCBI Taxonomy" id="324606"/>
    <lineage>
        <taxon>Bacteria</taxon>
        <taxon>Pseudomonadati</taxon>
        <taxon>Pseudomonadota</taxon>
        <taxon>Betaproteobacteria</taxon>
        <taxon>Burkholderiales</taxon>
        <taxon>Alcaligenaceae</taxon>
        <taxon>Zwartia</taxon>
    </lineage>
</organism>
<dbReference type="Pfam" id="PF03401">
    <property type="entry name" value="TctC"/>
    <property type="match status" value="1"/>
</dbReference>
<dbReference type="PANTHER" id="PTHR42928">
    <property type="entry name" value="TRICARBOXYLATE-BINDING PROTEIN"/>
    <property type="match status" value="1"/>
</dbReference>
<dbReference type="PIRSF" id="PIRSF017082">
    <property type="entry name" value="YflP"/>
    <property type="match status" value="1"/>
</dbReference>
<dbReference type="InterPro" id="IPR042100">
    <property type="entry name" value="Bug_dom1"/>
</dbReference>
<dbReference type="AlphaFoldDB" id="A0A953NC16"/>
<dbReference type="InterPro" id="IPR005064">
    <property type="entry name" value="BUG"/>
</dbReference>
<dbReference type="PANTHER" id="PTHR42928:SF5">
    <property type="entry name" value="BLR1237 PROTEIN"/>
    <property type="match status" value="1"/>
</dbReference>
<name>A0A953NC16_9BURK</name>
<proteinExistence type="inferred from homology"/>
<comment type="caution">
    <text evidence="3">The sequence shown here is derived from an EMBL/GenBank/DDBJ whole genome shotgun (WGS) entry which is preliminary data.</text>
</comment>
<dbReference type="EMBL" id="JAHXRI010000010">
    <property type="protein sequence ID" value="MBZ1351763.1"/>
    <property type="molecule type" value="Genomic_DNA"/>
</dbReference>
<sequence length="329" mass="34757">MLSSLFLKKAYGVLFACFLSVGFCGAVVAQTESYPQRSVRIIVPVSAGGSTDKIARLIAEKLSSAWGQTVIVENITGAGGAIGAAQVARAKPDGYTLVLHSDAIVLNTILLKNPPYTAEDLSGVMRLVVNPQVLVSNPGFQAQTFKDYVDFAKANPGKLTLALPTSGGIAHIAHEVLASAADIKVNYIPYKGGAPAALDTMAGHVNATIITLAAVTEQIKAGKLRALAVTTNYRSPVFPEVPTMAESGYPAVNIESWQGILAPKGTPTAILDKINKDVTEIVRDPANIKQIEALGFSVSTNTVPEMQVMLRDLRKKYADTIAQAGIVQQ</sequence>
<dbReference type="Gene3D" id="3.40.190.10">
    <property type="entry name" value="Periplasmic binding protein-like II"/>
    <property type="match status" value="1"/>
</dbReference>
<feature type="chain" id="PRO_5036797707" evidence="2">
    <location>
        <begin position="30"/>
        <end position="329"/>
    </location>
</feature>
<reference evidence="3" key="1">
    <citation type="submission" date="2021-07" db="EMBL/GenBank/DDBJ databases">
        <title>New genus and species of the family Alcaligenaceae.</title>
        <authorList>
            <person name="Hahn M.W."/>
        </authorList>
    </citation>
    <scope>NUCLEOTIDE SEQUENCE</scope>
    <source>
        <strain evidence="3">LF4-65</strain>
    </source>
</reference>
<feature type="signal peptide" evidence="2">
    <location>
        <begin position="1"/>
        <end position="29"/>
    </location>
</feature>
<gene>
    <name evidence="3" type="ORF">KZZ10_14020</name>
</gene>
<dbReference type="RefSeq" id="WP_259662145.1">
    <property type="nucleotide sequence ID" value="NZ_JAHXRI010000010.1"/>
</dbReference>
<comment type="similarity">
    <text evidence="1">Belongs to the UPF0065 (bug) family.</text>
</comment>
<keyword evidence="2" id="KW-0732">Signal</keyword>
<dbReference type="Proteomes" id="UP000739565">
    <property type="component" value="Unassembled WGS sequence"/>
</dbReference>
<evidence type="ECO:0000256" key="2">
    <source>
        <dbReference type="SAM" id="SignalP"/>
    </source>
</evidence>
<evidence type="ECO:0000313" key="4">
    <source>
        <dbReference type="Proteomes" id="UP000739565"/>
    </source>
</evidence>
<evidence type="ECO:0000313" key="3">
    <source>
        <dbReference type="EMBL" id="MBZ1351763.1"/>
    </source>
</evidence>
<accession>A0A953NC16</accession>
<dbReference type="Gene3D" id="3.40.190.150">
    <property type="entry name" value="Bordetella uptake gene, domain 1"/>
    <property type="match status" value="1"/>
</dbReference>
<evidence type="ECO:0000256" key="1">
    <source>
        <dbReference type="ARBA" id="ARBA00006987"/>
    </source>
</evidence>